<sequence length="332" mass="36314">MSRKQVDYLAGLLSDEGDEAPSPARSRRSPLLERESALARVASGEVRQVTELRIDPARCRIWAGNGRAYDQLSAARCQDLIDSLIAEGGQKVPAIVRRVKDDPAVDFEVLAGTRRHWSVSWLRAHSYPDMVFVVQVVDIDDEAAFRLADLENRARADISDLERARNYRWALDAHYGGVQARMAERLKLSKGWLSKLLTMALLPDPVVAAFADPASITIRGGYELAAKCADENMKALVLREASHITTEQRQRAQDGSPPIEPGVVVRRLLTADITRVGPRGESVLVLAANGKAAMTLQSRRGKVITLRVDLGAGVDRAALIEGLCTAMADQSS</sequence>
<proteinExistence type="inferred from homology"/>
<comment type="similarity">
    <text evidence="1">Belongs to the ParB family.</text>
</comment>
<dbReference type="PANTHER" id="PTHR33375:SF1">
    <property type="entry name" value="CHROMOSOME-PARTITIONING PROTEIN PARB-RELATED"/>
    <property type="match status" value="1"/>
</dbReference>
<name>A0A841LE37_9SPHN</name>
<accession>A0A841LE37</accession>
<comment type="caution">
    <text evidence="3">The sequence shown here is derived from an EMBL/GenBank/DDBJ whole genome shotgun (WGS) entry which is preliminary data.</text>
</comment>
<dbReference type="RefSeq" id="WP_184202876.1">
    <property type="nucleotide sequence ID" value="NZ_BMOX01000073.1"/>
</dbReference>
<gene>
    <name evidence="3" type="ORF">FHS79_003494</name>
</gene>
<dbReference type="PANTHER" id="PTHR33375">
    <property type="entry name" value="CHROMOSOME-PARTITIONING PROTEIN PARB-RELATED"/>
    <property type="match status" value="1"/>
</dbReference>
<dbReference type="InterPro" id="IPR036086">
    <property type="entry name" value="ParB/Sulfiredoxin_sf"/>
</dbReference>
<dbReference type="Pfam" id="PF18090">
    <property type="entry name" value="SoPB_HTH"/>
    <property type="match status" value="1"/>
</dbReference>
<dbReference type="Gene3D" id="1.10.10.2830">
    <property type="match status" value="1"/>
</dbReference>
<dbReference type="InterPro" id="IPR004437">
    <property type="entry name" value="ParB/RepB/Spo0J"/>
</dbReference>
<dbReference type="Proteomes" id="UP000538147">
    <property type="component" value="Unassembled WGS sequence"/>
</dbReference>
<dbReference type="GO" id="GO:0005694">
    <property type="term" value="C:chromosome"/>
    <property type="evidence" value="ECO:0007669"/>
    <property type="project" value="TreeGrafter"/>
</dbReference>
<dbReference type="GO" id="GO:0007059">
    <property type="term" value="P:chromosome segregation"/>
    <property type="evidence" value="ECO:0007669"/>
    <property type="project" value="TreeGrafter"/>
</dbReference>
<keyword evidence="4" id="KW-1185">Reference proteome</keyword>
<evidence type="ECO:0000313" key="3">
    <source>
        <dbReference type="EMBL" id="MBB6229293.1"/>
    </source>
</evidence>
<dbReference type="EMBL" id="JACIIV010000040">
    <property type="protein sequence ID" value="MBB6229293.1"/>
    <property type="molecule type" value="Genomic_DNA"/>
</dbReference>
<feature type="domain" description="ParB-like N-terminal" evidence="2">
    <location>
        <begin position="52"/>
        <end position="153"/>
    </location>
</feature>
<evidence type="ECO:0000259" key="2">
    <source>
        <dbReference type="SMART" id="SM00470"/>
    </source>
</evidence>
<protein>
    <submittedName>
        <fullName evidence="3">ParB family chromosome partitioning protein</fullName>
    </submittedName>
</protein>
<dbReference type="InterPro" id="IPR050336">
    <property type="entry name" value="Chromosome_partition/occlusion"/>
</dbReference>
<evidence type="ECO:0000256" key="1">
    <source>
        <dbReference type="ARBA" id="ARBA00006295"/>
    </source>
</evidence>
<evidence type="ECO:0000313" key="4">
    <source>
        <dbReference type="Proteomes" id="UP000538147"/>
    </source>
</evidence>
<dbReference type="InterPro" id="IPR003115">
    <property type="entry name" value="ParB_N"/>
</dbReference>
<dbReference type="NCBIfam" id="TIGR00180">
    <property type="entry name" value="parB_part"/>
    <property type="match status" value="1"/>
</dbReference>
<dbReference type="SUPFAM" id="SSF110849">
    <property type="entry name" value="ParB/Sulfiredoxin"/>
    <property type="match status" value="1"/>
</dbReference>
<dbReference type="InterPro" id="IPR040873">
    <property type="entry name" value="SoPB_HTH"/>
</dbReference>
<dbReference type="SMART" id="SM00470">
    <property type="entry name" value="ParB"/>
    <property type="match status" value="1"/>
</dbReference>
<reference evidence="3 4" key="1">
    <citation type="submission" date="2020-08" db="EMBL/GenBank/DDBJ databases">
        <title>Genomic Encyclopedia of Type Strains, Phase IV (KMG-IV): sequencing the most valuable type-strain genomes for metagenomic binning, comparative biology and taxonomic classification.</title>
        <authorList>
            <person name="Goeker M."/>
        </authorList>
    </citation>
    <scope>NUCLEOTIDE SEQUENCE [LARGE SCALE GENOMIC DNA]</scope>
    <source>
        <strain evidence="3 4">DSM 102189</strain>
    </source>
</reference>
<organism evidence="3 4">
    <name type="scientific">Polymorphobacter multimanifer</name>
    <dbReference type="NCBI Taxonomy" id="1070431"/>
    <lineage>
        <taxon>Bacteria</taxon>
        <taxon>Pseudomonadati</taxon>
        <taxon>Pseudomonadota</taxon>
        <taxon>Alphaproteobacteria</taxon>
        <taxon>Sphingomonadales</taxon>
        <taxon>Sphingosinicellaceae</taxon>
        <taxon>Polymorphobacter</taxon>
    </lineage>
</organism>
<dbReference type="AlphaFoldDB" id="A0A841LE37"/>
<dbReference type="SUPFAM" id="SSF109709">
    <property type="entry name" value="KorB DNA-binding domain-like"/>
    <property type="match status" value="1"/>
</dbReference>
<dbReference type="GO" id="GO:0003677">
    <property type="term" value="F:DNA binding"/>
    <property type="evidence" value="ECO:0007669"/>
    <property type="project" value="InterPro"/>
</dbReference>